<dbReference type="SUPFAM" id="SSF54637">
    <property type="entry name" value="Thioesterase/thiol ester dehydrase-isomerase"/>
    <property type="match status" value="1"/>
</dbReference>
<sequence>MRVKSLDFIAPFPSWSRAMTNQPFFTRHGDGFMPTPVANGPWSPESLHGRVVIGLLAFVIEERHGSDDFVPARLTVDMFRLPNITTPIEVTTKLVRDGMRIKMIEAEFVSGGTSMARASCQLLRKTENAPGNVWSPPNWQAPAPAEIPKPTDPRLGMNGKWETRPIVGHMGSLGERRLWMSEVRELVAGVKMTPFVHVATGADFASPFANAGDQGLGYINSDVTIYLHRLPVTNWIGFEVVNHHATDGIAIGECWLYDEKGPIGTSTVAALAQRKPMTSPPPP</sequence>
<gene>
    <name evidence="3" type="ORF">ABIF29_008916</name>
</gene>
<evidence type="ECO:0000313" key="3">
    <source>
        <dbReference type="EMBL" id="MEY9322117.1"/>
    </source>
</evidence>
<reference evidence="3 4" key="1">
    <citation type="submission" date="2024-07" db="EMBL/GenBank/DDBJ databases">
        <title>Genomic Encyclopedia of Type Strains, Phase V (KMG-V): Genome sequencing to study the core and pangenomes of soil and plant-associated prokaryotes.</title>
        <authorList>
            <person name="Whitman W."/>
        </authorList>
    </citation>
    <scope>NUCLEOTIDE SEQUENCE [LARGE SCALE GENOMIC DNA]</scope>
    <source>
        <strain evidence="3 4">USDA 415</strain>
    </source>
</reference>
<evidence type="ECO:0000259" key="2">
    <source>
        <dbReference type="Pfam" id="PF20789"/>
    </source>
</evidence>
<protein>
    <recommendedName>
        <fullName evidence="5">Thioesterase family protein</fullName>
    </recommendedName>
</protein>
<evidence type="ECO:0000259" key="1">
    <source>
        <dbReference type="Pfam" id="PF13622"/>
    </source>
</evidence>
<evidence type="ECO:0000313" key="4">
    <source>
        <dbReference type="Proteomes" id="UP001565471"/>
    </source>
</evidence>
<dbReference type="InterPro" id="IPR042171">
    <property type="entry name" value="Acyl-CoA_hotdog"/>
</dbReference>
<organism evidence="3 4">
    <name type="scientific">Bradyrhizobium elkanii</name>
    <dbReference type="NCBI Taxonomy" id="29448"/>
    <lineage>
        <taxon>Bacteria</taxon>
        <taxon>Pseudomonadati</taxon>
        <taxon>Pseudomonadota</taxon>
        <taxon>Alphaproteobacteria</taxon>
        <taxon>Hyphomicrobiales</taxon>
        <taxon>Nitrobacteraceae</taxon>
        <taxon>Bradyrhizobium</taxon>
    </lineage>
</organism>
<feature type="domain" description="Acyl-CoA thioesterase-like N-terminal HotDog" evidence="1">
    <location>
        <begin position="40"/>
        <end position="120"/>
    </location>
</feature>
<dbReference type="Gene3D" id="2.40.160.210">
    <property type="entry name" value="Acyl-CoA thioesterase, double hotdog domain"/>
    <property type="match status" value="1"/>
</dbReference>
<dbReference type="EMBL" id="JBGBZA010000002">
    <property type="protein sequence ID" value="MEY9322117.1"/>
    <property type="molecule type" value="Genomic_DNA"/>
</dbReference>
<keyword evidence="4" id="KW-1185">Reference proteome</keyword>
<dbReference type="InterPro" id="IPR049449">
    <property type="entry name" value="TesB_ACOT8-like_N"/>
</dbReference>
<dbReference type="Pfam" id="PF20789">
    <property type="entry name" value="4HBT_3C"/>
    <property type="match status" value="1"/>
</dbReference>
<evidence type="ECO:0008006" key="5">
    <source>
        <dbReference type="Google" id="ProtNLM"/>
    </source>
</evidence>
<feature type="domain" description="Acyl-CoA thioesterase-like C-terminal" evidence="2">
    <location>
        <begin position="149"/>
        <end position="267"/>
    </location>
</feature>
<proteinExistence type="predicted"/>
<dbReference type="InterPro" id="IPR049450">
    <property type="entry name" value="ACOT8-like_C"/>
</dbReference>
<name>A0ABV4FF60_BRAEL</name>
<dbReference type="InterPro" id="IPR029069">
    <property type="entry name" value="HotDog_dom_sf"/>
</dbReference>
<dbReference type="Pfam" id="PF13622">
    <property type="entry name" value="4HBT_3"/>
    <property type="match status" value="1"/>
</dbReference>
<accession>A0ABV4FF60</accession>
<comment type="caution">
    <text evidence="3">The sequence shown here is derived from an EMBL/GenBank/DDBJ whole genome shotgun (WGS) entry which is preliminary data.</text>
</comment>
<dbReference type="Proteomes" id="UP001565471">
    <property type="component" value="Unassembled WGS sequence"/>
</dbReference>